<evidence type="ECO:0000256" key="1">
    <source>
        <dbReference type="SAM" id="Phobius"/>
    </source>
</evidence>
<keyword evidence="3" id="KW-1185">Reference proteome</keyword>
<feature type="transmembrane region" description="Helical" evidence="1">
    <location>
        <begin position="170"/>
        <end position="189"/>
    </location>
</feature>
<keyword evidence="1" id="KW-0812">Transmembrane</keyword>
<keyword evidence="1" id="KW-1133">Transmembrane helix</keyword>
<comment type="caution">
    <text evidence="2">The sequence shown here is derived from an EMBL/GenBank/DDBJ whole genome shotgun (WGS) entry which is preliminary data.</text>
</comment>
<evidence type="ECO:0008006" key="4">
    <source>
        <dbReference type="Google" id="ProtNLM"/>
    </source>
</evidence>
<proteinExistence type="predicted"/>
<accession>A0AAN9L4Y9</accession>
<name>A0AAN9L4Y9_CANGL</name>
<dbReference type="AlphaFoldDB" id="A0AAN9L4Y9"/>
<protein>
    <recommendedName>
        <fullName evidence="4">Transmembrane protein</fullName>
    </recommendedName>
</protein>
<dbReference type="EMBL" id="JAYMYQ010000005">
    <property type="protein sequence ID" value="KAK7329575.1"/>
    <property type="molecule type" value="Genomic_DNA"/>
</dbReference>
<gene>
    <name evidence="2" type="ORF">VNO77_23745</name>
</gene>
<evidence type="ECO:0000313" key="2">
    <source>
        <dbReference type="EMBL" id="KAK7329575.1"/>
    </source>
</evidence>
<organism evidence="2 3">
    <name type="scientific">Canavalia gladiata</name>
    <name type="common">Sword bean</name>
    <name type="synonym">Dolichos gladiatus</name>
    <dbReference type="NCBI Taxonomy" id="3824"/>
    <lineage>
        <taxon>Eukaryota</taxon>
        <taxon>Viridiplantae</taxon>
        <taxon>Streptophyta</taxon>
        <taxon>Embryophyta</taxon>
        <taxon>Tracheophyta</taxon>
        <taxon>Spermatophyta</taxon>
        <taxon>Magnoliopsida</taxon>
        <taxon>eudicotyledons</taxon>
        <taxon>Gunneridae</taxon>
        <taxon>Pentapetalae</taxon>
        <taxon>rosids</taxon>
        <taxon>fabids</taxon>
        <taxon>Fabales</taxon>
        <taxon>Fabaceae</taxon>
        <taxon>Papilionoideae</taxon>
        <taxon>50 kb inversion clade</taxon>
        <taxon>NPAAA clade</taxon>
        <taxon>indigoferoid/millettioid clade</taxon>
        <taxon>Phaseoleae</taxon>
        <taxon>Canavalia</taxon>
    </lineage>
</organism>
<reference evidence="2 3" key="1">
    <citation type="submission" date="2024-01" db="EMBL/GenBank/DDBJ databases">
        <title>The genomes of 5 underutilized Papilionoideae crops provide insights into root nodulation and disease resistanc.</title>
        <authorList>
            <person name="Jiang F."/>
        </authorList>
    </citation>
    <scope>NUCLEOTIDE SEQUENCE [LARGE SCALE GENOMIC DNA]</scope>
    <source>
        <strain evidence="2">LVBAO_FW01</strain>
        <tissue evidence="2">Leaves</tissue>
    </source>
</reference>
<keyword evidence="1" id="KW-0472">Membrane</keyword>
<dbReference type="Proteomes" id="UP001367508">
    <property type="component" value="Unassembled WGS sequence"/>
</dbReference>
<sequence>MKEHQTPQKITFTSVSEDSVDLSPISGISDANRNEDVTAFCTVWIGEASTVSNDLYMFQTFFEEPSSVTTLLPSDMTPKNITDITGIGSTNCFGSFDLDSSKFASVEEEIAVNFLRNVKHEVLNSINKAPRYRKLMDVIIEYVIHDFHSGTTLLEEKDHFAHVLSMKNHMLLLCTFIWIVGVLVVLFFTTDVRSPYIAPLPT</sequence>
<evidence type="ECO:0000313" key="3">
    <source>
        <dbReference type="Proteomes" id="UP001367508"/>
    </source>
</evidence>